<reference evidence="1 2" key="1">
    <citation type="submission" date="2019-07" db="EMBL/GenBank/DDBJ databases">
        <title>Whole genome shotgun sequence of Methylobacterium haplocladii NBRC 107714.</title>
        <authorList>
            <person name="Hosoyama A."/>
            <person name="Uohara A."/>
            <person name="Ohji S."/>
            <person name="Ichikawa N."/>
        </authorList>
    </citation>
    <scope>NUCLEOTIDE SEQUENCE [LARGE SCALE GENOMIC DNA]</scope>
    <source>
        <strain evidence="1 2">NBRC 107714</strain>
    </source>
</reference>
<dbReference type="RefSeq" id="WP_284245507.1">
    <property type="nucleotide sequence ID" value="NZ_BSPJ01000016.1"/>
</dbReference>
<dbReference type="Proteomes" id="UP000321258">
    <property type="component" value="Unassembled WGS sequence"/>
</dbReference>
<evidence type="ECO:0000313" key="2">
    <source>
        <dbReference type="Proteomes" id="UP000321258"/>
    </source>
</evidence>
<proteinExistence type="predicted"/>
<dbReference type="EMBL" id="BJZT01000014">
    <property type="protein sequence ID" value="GEO99169.1"/>
    <property type="molecule type" value="Genomic_DNA"/>
</dbReference>
<evidence type="ECO:0000313" key="1">
    <source>
        <dbReference type="EMBL" id="GEO99169.1"/>
    </source>
</evidence>
<sequence>MKARKALRLGPVVVTGNRARGRRVRSPHGEVLGAEALDSPMPGSLLVLLSRLARSERKVSTDDDDTR</sequence>
<organism evidence="1 2">
    <name type="scientific">Methylobacterium haplocladii</name>
    <dbReference type="NCBI Taxonomy" id="1176176"/>
    <lineage>
        <taxon>Bacteria</taxon>
        <taxon>Pseudomonadati</taxon>
        <taxon>Pseudomonadota</taxon>
        <taxon>Alphaproteobacteria</taxon>
        <taxon>Hyphomicrobiales</taxon>
        <taxon>Methylobacteriaceae</taxon>
        <taxon>Methylobacterium</taxon>
    </lineage>
</organism>
<dbReference type="AlphaFoldDB" id="A0A512IN95"/>
<name>A0A512IN95_9HYPH</name>
<accession>A0A512IN95</accession>
<keyword evidence="2" id="KW-1185">Reference proteome</keyword>
<protein>
    <submittedName>
        <fullName evidence="1">Uncharacterized protein</fullName>
    </submittedName>
</protein>
<gene>
    <name evidence="1" type="ORF">MHA02_15570</name>
</gene>
<comment type="caution">
    <text evidence="1">The sequence shown here is derived from an EMBL/GenBank/DDBJ whole genome shotgun (WGS) entry which is preliminary data.</text>
</comment>